<accession>A0A158KJA2</accession>
<evidence type="ECO:0000313" key="5">
    <source>
        <dbReference type="EMBL" id="SAL80849.1"/>
    </source>
</evidence>
<evidence type="ECO:0000256" key="2">
    <source>
        <dbReference type="ARBA" id="ARBA00022723"/>
    </source>
</evidence>
<dbReference type="EMBL" id="FCOM02000035">
    <property type="protein sequence ID" value="SAL80849.1"/>
    <property type="molecule type" value="Genomic_DNA"/>
</dbReference>
<organism evidence="5 6">
    <name type="scientific">Caballeronia arvi</name>
    <dbReference type="NCBI Taxonomy" id="1777135"/>
    <lineage>
        <taxon>Bacteria</taxon>
        <taxon>Pseudomonadati</taxon>
        <taxon>Pseudomonadota</taxon>
        <taxon>Betaproteobacteria</taxon>
        <taxon>Burkholderiales</taxon>
        <taxon>Burkholderiaceae</taxon>
        <taxon>Caballeronia</taxon>
    </lineage>
</organism>
<dbReference type="InterPro" id="IPR012312">
    <property type="entry name" value="Hemerythrin-like"/>
</dbReference>
<keyword evidence="3" id="KW-0408">Iron</keyword>
<keyword evidence="2" id="KW-0479">Metal-binding</keyword>
<reference evidence="5" key="1">
    <citation type="submission" date="2016-01" db="EMBL/GenBank/DDBJ databases">
        <authorList>
            <person name="Peeters C."/>
        </authorList>
    </citation>
    <scope>NUCLEOTIDE SEQUENCE [LARGE SCALE GENOMIC DNA]</scope>
    <source>
        <strain evidence="5">LMG 29317</strain>
    </source>
</reference>
<keyword evidence="6" id="KW-1185">Reference proteome</keyword>
<sequence length="128" mass="14239">MDDEHREFYDVTLMLLLCDGAGALAAIDAFEAHAIKHFGKEDEWMQATGFPPRSCHMDEHAAVLESVRQVRQAVADGRAGAEDVHDLGAHLFEWFPGHADYLDSALAAWMSKKTHGGKPVVLRRKLDL</sequence>
<dbReference type="GO" id="GO:0046872">
    <property type="term" value="F:metal ion binding"/>
    <property type="evidence" value="ECO:0007669"/>
    <property type="project" value="UniProtKB-KW"/>
</dbReference>
<dbReference type="Gene3D" id="1.20.120.50">
    <property type="entry name" value="Hemerythrin-like"/>
    <property type="match status" value="1"/>
</dbReference>
<dbReference type="CDD" id="cd12107">
    <property type="entry name" value="Hemerythrin"/>
    <property type="match status" value="1"/>
</dbReference>
<evidence type="ECO:0000256" key="1">
    <source>
        <dbReference type="ARBA" id="ARBA00010587"/>
    </source>
</evidence>
<dbReference type="AlphaFoldDB" id="A0A158KJA2"/>
<gene>
    <name evidence="5" type="ORF">AWB74_05802</name>
</gene>
<protein>
    <submittedName>
        <fullName evidence="5">Hemerythrin-like metal-binding protein</fullName>
    </submittedName>
</protein>
<evidence type="ECO:0000259" key="4">
    <source>
        <dbReference type="Pfam" id="PF01814"/>
    </source>
</evidence>
<dbReference type="InterPro" id="IPR035938">
    <property type="entry name" value="Hemerythrin-like_sf"/>
</dbReference>
<dbReference type="SUPFAM" id="SSF47188">
    <property type="entry name" value="Hemerythrin-like"/>
    <property type="match status" value="1"/>
</dbReference>
<name>A0A158KJA2_9BURK</name>
<comment type="caution">
    <text evidence="5">The sequence shown here is derived from an EMBL/GenBank/DDBJ whole genome shotgun (WGS) entry which is preliminary data.</text>
</comment>
<proteinExistence type="inferred from homology"/>
<comment type="similarity">
    <text evidence="1">Belongs to the hemerythrin family.</text>
</comment>
<feature type="domain" description="Hemerythrin-like" evidence="4">
    <location>
        <begin position="1"/>
        <end position="106"/>
    </location>
</feature>
<evidence type="ECO:0000256" key="3">
    <source>
        <dbReference type="ARBA" id="ARBA00023004"/>
    </source>
</evidence>
<dbReference type="Proteomes" id="UP000055019">
    <property type="component" value="Unassembled WGS sequence"/>
</dbReference>
<dbReference type="Pfam" id="PF01814">
    <property type="entry name" value="Hemerythrin"/>
    <property type="match status" value="1"/>
</dbReference>
<dbReference type="InterPro" id="IPR012827">
    <property type="entry name" value="Hemerythrin_metal-bd"/>
</dbReference>
<evidence type="ECO:0000313" key="6">
    <source>
        <dbReference type="Proteomes" id="UP000055019"/>
    </source>
</evidence>